<keyword evidence="2" id="KW-1185">Reference proteome</keyword>
<dbReference type="Proteomes" id="UP000199695">
    <property type="component" value="Unassembled WGS sequence"/>
</dbReference>
<reference evidence="1 2" key="1">
    <citation type="submission" date="2016-10" db="EMBL/GenBank/DDBJ databases">
        <authorList>
            <person name="de Groot N.N."/>
        </authorList>
    </citation>
    <scope>NUCLEOTIDE SEQUENCE [LARGE SCALE GENOMIC DNA]</scope>
    <source>
        <strain evidence="1 2">DSM 46701</strain>
    </source>
</reference>
<dbReference type="RefSeq" id="WP_089968537.1">
    <property type="nucleotide sequence ID" value="NZ_FOCQ01000008.1"/>
</dbReference>
<dbReference type="EMBL" id="FOCQ01000008">
    <property type="protein sequence ID" value="SEN28643.1"/>
    <property type="molecule type" value="Genomic_DNA"/>
</dbReference>
<proteinExistence type="predicted"/>
<dbReference type="AlphaFoldDB" id="A0A1H8FA08"/>
<gene>
    <name evidence="1" type="ORF">SAMN05444955_10894</name>
</gene>
<protein>
    <submittedName>
        <fullName evidence="1">Uncharacterized protein</fullName>
    </submittedName>
</protein>
<sequence length="60" mass="6495">MSEGQTGKPGLLGQIRVIMETGDGKSIKLDLTNVSIVKENEKITRITGTSYDIFAVPKSK</sequence>
<accession>A0A1H8FA08</accession>
<evidence type="ECO:0000313" key="1">
    <source>
        <dbReference type="EMBL" id="SEN28643.1"/>
    </source>
</evidence>
<evidence type="ECO:0000313" key="2">
    <source>
        <dbReference type="Proteomes" id="UP000199695"/>
    </source>
</evidence>
<organism evidence="1 2">
    <name type="scientific">Lihuaxuella thermophila</name>
    <dbReference type="NCBI Taxonomy" id="1173111"/>
    <lineage>
        <taxon>Bacteria</taxon>
        <taxon>Bacillati</taxon>
        <taxon>Bacillota</taxon>
        <taxon>Bacilli</taxon>
        <taxon>Bacillales</taxon>
        <taxon>Thermoactinomycetaceae</taxon>
        <taxon>Lihuaxuella</taxon>
    </lineage>
</organism>
<name>A0A1H8FA08_9BACL</name>